<sequence length="146" mass="15942">MKVILLQNVRDLGEKGEVKEVALGYARNFLIPQGVVREATTDAVQEIEAQKARVAKQAEFDLQKTESLAQKLDGQIVEVTAKASEEGTLYAAISAVKVVSALKSKGFEVRKEQLALGHIKEVGEHELVVNLDHGLEARITLVVNPE</sequence>
<name>A0A1G1Y7G5_9BACT</name>
<evidence type="ECO:0000313" key="11">
    <source>
        <dbReference type="Proteomes" id="UP000178385"/>
    </source>
</evidence>
<dbReference type="InterPro" id="IPR020070">
    <property type="entry name" value="Ribosomal_bL9_N"/>
</dbReference>
<dbReference type="InterPro" id="IPR009027">
    <property type="entry name" value="Ribosomal_bL9/RNase_H1_N"/>
</dbReference>
<dbReference type="EMBL" id="MHIG01000010">
    <property type="protein sequence ID" value="OGY47680.1"/>
    <property type="molecule type" value="Genomic_DNA"/>
</dbReference>
<keyword evidence="5 7" id="KW-0687">Ribonucleoprotein</keyword>
<feature type="domain" description="Large ribosomal subunit protein bL9 C-terminal" evidence="9">
    <location>
        <begin position="64"/>
        <end position="144"/>
    </location>
</feature>
<dbReference type="Pfam" id="PF03948">
    <property type="entry name" value="Ribosomal_L9_C"/>
    <property type="match status" value="1"/>
</dbReference>
<accession>A0A1G1Y7G5</accession>
<evidence type="ECO:0000256" key="2">
    <source>
        <dbReference type="ARBA" id="ARBA00022730"/>
    </source>
</evidence>
<dbReference type="PANTHER" id="PTHR21368">
    <property type="entry name" value="50S RIBOSOMAL PROTEIN L9"/>
    <property type="match status" value="1"/>
</dbReference>
<dbReference type="GO" id="GO:0019843">
    <property type="term" value="F:rRNA binding"/>
    <property type="evidence" value="ECO:0007669"/>
    <property type="project" value="UniProtKB-UniRule"/>
</dbReference>
<evidence type="ECO:0000259" key="8">
    <source>
        <dbReference type="Pfam" id="PF01281"/>
    </source>
</evidence>
<dbReference type="SUPFAM" id="SSF55658">
    <property type="entry name" value="L9 N-domain-like"/>
    <property type="match status" value="1"/>
</dbReference>
<dbReference type="InterPro" id="IPR036791">
    <property type="entry name" value="Ribosomal_bL9_C_sf"/>
</dbReference>
<dbReference type="GO" id="GO:0003735">
    <property type="term" value="F:structural constituent of ribosome"/>
    <property type="evidence" value="ECO:0007669"/>
    <property type="project" value="InterPro"/>
</dbReference>
<protein>
    <recommendedName>
        <fullName evidence="6 7">Large ribosomal subunit protein bL9</fullName>
    </recommendedName>
</protein>
<organism evidence="10 11">
    <name type="scientific">Candidatus Buchananbacteria bacterium RIFCSPHIGHO2_01_FULL_47_11b</name>
    <dbReference type="NCBI Taxonomy" id="1797537"/>
    <lineage>
        <taxon>Bacteria</taxon>
        <taxon>Candidatus Buchananiibacteriota</taxon>
    </lineage>
</organism>
<dbReference type="GO" id="GO:1990904">
    <property type="term" value="C:ribonucleoprotein complex"/>
    <property type="evidence" value="ECO:0007669"/>
    <property type="project" value="UniProtKB-KW"/>
</dbReference>
<reference evidence="10 11" key="1">
    <citation type="journal article" date="2016" name="Nat. Commun.">
        <title>Thousands of microbial genomes shed light on interconnected biogeochemical processes in an aquifer system.</title>
        <authorList>
            <person name="Anantharaman K."/>
            <person name="Brown C.T."/>
            <person name="Hug L.A."/>
            <person name="Sharon I."/>
            <person name="Castelle C.J."/>
            <person name="Probst A.J."/>
            <person name="Thomas B.C."/>
            <person name="Singh A."/>
            <person name="Wilkins M.J."/>
            <person name="Karaoz U."/>
            <person name="Brodie E.L."/>
            <person name="Williams K.H."/>
            <person name="Hubbard S.S."/>
            <person name="Banfield J.F."/>
        </authorList>
    </citation>
    <scope>NUCLEOTIDE SEQUENCE [LARGE SCALE GENOMIC DNA]</scope>
</reference>
<dbReference type="Gene3D" id="3.10.430.100">
    <property type="entry name" value="Ribosomal protein L9, C-terminal domain"/>
    <property type="match status" value="1"/>
</dbReference>
<evidence type="ECO:0000256" key="3">
    <source>
        <dbReference type="ARBA" id="ARBA00022884"/>
    </source>
</evidence>
<keyword evidence="3 7" id="KW-0694">RNA-binding</keyword>
<dbReference type="Pfam" id="PF01281">
    <property type="entry name" value="Ribosomal_L9_N"/>
    <property type="match status" value="1"/>
</dbReference>
<dbReference type="InterPro" id="IPR036935">
    <property type="entry name" value="Ribosomal_bL9_N_sf"/>
</dbReference>
<gene>
    <name evidence="7" type="primary">rplI</name>
    <name evidence="10" type="ORF">A2840_00135</name>
</gene>
<evidence type="ECO:0000256" key="5">
    <source>
        <dbReference type="ARBA" id="ARBA00023274"/>
    </source>
</evidence>
<dbReference type="Gene3D" id="3.40.5.10">
    <property type="entry name" value="Ribosomal protein L9, N-terminal domain"/>
    <property type="match status" value="1"/>
</dbReference>
<evidence type="ECO:0000256" key="6">
    <source>
        <dbReference type="ARBA" id="ARBA00035292"/>
    </source>
</evidence>
<dbReference type="GO" id="GO:0006412">
    <property type="term" value="P:translation"/>
    <property type="evidence" value="ECO:0007669"/>
    <property type="project" value="UniProtKB-UniRule"/>
</dbReference>
<keyword evidence="4 7" id="KW-0689">Ribosomal protein</keyword>
<dbReference type="InterPro" id="IPR000244">
    <property type="entry name" value="Ribosomal_bL9"/>
</dbReference>
<dbReference type="InterPro" id="IPR020069">
    <property type="entry name" value="Ribosomal_bL9_C"/>
</dbReference>
<keyword evidence="2 7" id="KW-0699">rRNA-binding</keyword>
<dbReference type="NCBIfam" id="TIGR00158">
    <property type="entry name" value="L9"/>
    <property type="match status" value="1"/>
</dbReference>
<dbReference type="SUPFAM" id="SSF55653">
    <property type="entry name" value="Ribosomal protein L9 C-domain"/>
    <property type="match status" value="1"/>
</dbReference>
<evidence type="ECO:0000313" key="10">
    <source>
        <dbReference type="EMBL" id="OGY47680.1"/>
    </source>
</evidence>
<evidence type="ECO:0000259" key="9">
    <source>
        <dbReference type="Pfam" id="PF03948"/>
    </source>
</evidence>
<evidence type="ECO:0000256" key="4">
    <source>
        <dbReference type="ARBA" id="ARBA00022980"/>
    </source>
</evidence>
<evidence type="ECO:0000256" key="7">
    <source>
        <dbReference type="HAMAP-Rule" id="MF_00503"/>
    </source>
</evidence>
<dbReference type="GO" id="GO:0005840">
    <property type="term" value="C:ribosome"/>
    <property type="evidence" value="ECO:0007669"/>
    <property type="project" value="UniProtKB-KW"/>
</dbReference>
<comment type="similarity">
    <text evidence="1 7">Belongs to the bacterial ribosomal protein bL9 family.</text>
</comment>
<feature type="domain" description="Ribosomal protein L9" evidence="8">
    <location>
        <begin position="1"/>
        <end position="46"/>
    </location>
</feature>
<comment type="caution">
    <text evidence="10">The sequence shown here is derived from an EMBL/GenBank/DDBJ whole genome shotgun (WGS) entry which is preliminary data.</text>
</comment>
<proteinExistence type="inferred from homology"/>
<dbReference type="Proteomes" id="UP000178385">
    <property type="component" value="Unassembled WGS sequence"/>
</dbReference>
<evidence type="ECO:0000256" key="1">
    <source>
        <dbReference type="ARBA" id="ARBA00010605"/>
    </source>
</evidence>
<dbReference type="AlphaFoldDB" id="A0A1G1Y7G5"/>
<comment type="function">
    <text evidence="7">Binds to the 23S rRNA.</text>
</comment>
<dbReference type="HAMAP" id="MF_00503">
    <property type="entry name" value="Ribosomal_bL9"/>
    <property type="match status" value="1"/>
</dbReference>
<dbReference type="InterPro" id="IPR020594">
    <property type="entry name" value="Ribosomal_bL9_bac/chp"/>
</dbReference>